<comment type="caution">
    <text evidence="2">The sequence shown here is derived from an EMBL/GenBank/DDBJ whole genome shotgun (WGS) entry which is preliminary data.</text>
</comment>
<sequence>MSKSERFQQGAARLQDMGNNSPIGSRLLEVCPDLNDYIREFAFGDVHSRPGLSKREHELVILSAIATLGYAPVELKSHINMALNVGVTRAEILEVFIQLAVYAGFPAAVNAVFTAKEVFDERDQQGLDKDCGKDTH</sequence>
<dbReference type="EMBL" id="JAUSVL010000001">
    <property type="protein sequence ID" value="MDQ0291335.1"/>
    <property type="molecule type" value="Genomic_DNA"/>
</dbReference>
<dbReference type="SUPFAM" id="SSF69118">
    <property type="entry name" value="AhpD-like"/>
    <property type="match status" value="1"/>
</dbReference>
<evidence type="ECO:0000313" key="2">
    <source>
        <dbReference type="EMBL" id="MDQ0291335.1"/>
    </source>
</evidence>
<proteinExistence type="predicted"/>
<dbReference type="GO" id="GO:0051920">
    <property type="term" value="F:peroxiredoxin activity"/>
    <property type="evidence" value="ECO:0007669"/>
    <property type="project" value="InterPro"/>
</dbReference>
<dbReference type="InterPro" id="IPR052512">
    <property type="entry name" value="4CMD/NDH-1_regulator"/>
</dbReference>
<dbReference type="InterPro" id="IPR029032">
    <property type="entry name" value="AhpD-like"/>
</dbReference>
<dbReference type="RefSeq" id="WP_307263978.1">
    <property type="nucleotide sequence ID" value="NZ_JAUSVL010000001.1"/>
</dbReference>
<dbReference type="PANTHER" id="PTHR33570:SF10">
    <property type="entry name" value="GAMMA-CARBOXYMUCONOLACTONE DECARBOXYLASE"/>
    <property type="match status" value="1"/>
</dbReference>
<accession>A0AAE3VJ39</accession>
<dbReference type="EC" id="4.1.1.44" evidence="2"/>
<keyword evidence="3" id="KW-1185">Reference proteome</keyword>
<name>A0AAE3VJ39_9BACT</name>
<organism evidence="2 3">
    <name type="scientific">Oligosphaera ethanolica</name>
    <dbReference type="NCBI Taxonomy" id="760260"/>
    <lineage>
        <taxon>Bacteria</taxon>
        <taxon>Pseudomonadati</taxon>
        <taxon>Lentisphaerota</taxon>
        <taxon>Oligosphaeria</taxon>
        <taxon>Oligosphaerales</taxon>
        <taxon>Oligosphaeraceae</taxon>
        <taxon>Oligosphaera</taxon>
    </lineage>
</organism>
<evidence type="ECO:0000313" key="3">
    <source>
        <dbReference type="Proteomes" id="UP001238163"/>
    </source>
</evidence>
<dbReference type="Proteomes" id="UP001238163">
    <property type="component" value="Unassembled WGS sequence"/>
</dbReference>
<dbReference type="PANTHER" id="PTHR33570">
    <property type="entry name" value="4-CARBOXYMUCONOLACTONE DECARBOXYLASE FAMILY PROTEIN"/>
    <property type="match status" value="1"/>
</dbReference>
<protein>
    <submittedName>
        <fullName evidence="2">4-carboxymuconolactone decarboxylase</fullName>
        <ecNumber evidence="2">4.1.1.44</ecNumber>
    </submittedName>
</protein>
<evidence type="ECO:0000259" key="1">
    <source>
        <dbReference type="Pfam" id="PF02627"/>
    </source>
</evidence>
<reference evidence="2" key="1">
    <citation type="submission" date="2023-07" db="EMBL/GenBank/DDBJ databases">
        <title>Genomic Encyclopedia of Type Strains, Phase IV (KMG-IV): sequencing the most valuable type-strain genomes for metagenomic binning, comparative biology and taxonomic classification.</title>
        <authorList>
            <person name="Goeker M."/>
        </authorList>
    </citation>
    <scope>NUCLEOTIDE SEQUENCE</scope>
    <source>
        <strain evidence="2">DSM 24202</strain>
    </source>
</reference>
<dbReference type="Pfam" id="PF02627">
    <property type="entry name" value="CMD"/>
    <property type="match status" value="1"/>
</dbReference>
<keyword evidence="2" id="KW-0456">Lyase</keyword>
<gene>
    <name evidence="2" type="ORF">J3R75_003442</name>
</gene>
<dbReference type="GO" id="GO:0047575">
    <property type="term" value="F:4-carboxymuconolactone decarboxylase activity"/>
    <property type="evidence" value="ECO:0007669"/>
    <property type="project" value="UniProtKB-EC"/>
</dbReference>
<dbReference type="AlphaFoldDB" id="A0AAE3VJ39"/>
<dbReference type="Gene3D" id="1.20.1290.10">
    <property type="entry name" value="AhpD-like"/>
    <property type="match status" value="1"/>
</dbReference>
<dbReference type="InterPro" id="IPR003779">
    <property type="entry name" value="CMD-like"/>
</dbReference>
<feature type="domain" description="Carboxymuconolactone decarboxylase-like" evidence="1">
    <location>
        <begin position="32"/>
        <end position="116"/>
    </location>
</feature>